<comment type="caution">
    <text evidence="2">The sequence shown here is derived from an EMBL/GenBank/DDBJ whole genome shotgun (WGS) entry which is preliminary data.</text>
</comment>
<feature type="region of interest" description="Disordered" evidence="1">
    <location>
        <begin position="268"/>
        <end position="288"/>
    </location>
</feature>
<evidence type="ECO:0000313" key="2">
    <source>
        <dbReference type="EMBL" id="MFC0389777.1"/>
    </source>
</evidence>
<gene>
    <name evidence="2" type="ORF">ACFFJ8_00155</name>
</gene>
<dbReference type="EMBL" id="JBHLVF010000001">
    <property type="protein sequence ID" value="MFC0389777.1"/>
    <property type="molecule type" value="Genomic_DNA"/>
</dbReference>
<dbReference type="Gene3D" id="3.20.20.80">
    <property type="entry name" value="Glycosidases"/>
    <property type="match status" value="1"/>
</dbReference>
<reference evidence="2 3" key="1">
    <citation type="submission" date="2024-09" db="EMBL/GenBank/DDBJ databases">
        <authorList>
            <person name="Sun Q."/>
            <person name="Mori K."/>
        </authorList>
    </citation>
    <scope>NUCLEOTIDE SEQUENCE [LARGE SCALE GENOMIC DNA]</scope>
    <source>
        <strain evidence="2 3">CCM 4839</strain>
    </source>
</reference>
<accession>A0ABV6J1U3</accession>
<dbReference type="Proteomes" id="UP001589818">
    <property type="component" value="Unassembled WGS sequence"/>
</dbReference>
<name>A0ABV6J1U3_9BACL</name>
<organism evidence="2 3">
    <name type="scientific">Paenibacillus mendelii</name>
    <dbReference type="NCBI Taxonomy" id="206163"/>
    <lineage>
        <taxon>Bacteria</taxon>
        <taxon>Bacillati</taxon>
        <taxon>Bacillota</taxon>
        <taxon>Bacilli</taxon>
        <taxon>Bacillales</taxon>
        <taxon>Paenibacillaceae</taxon>
        <taxon>Paenibacillus</taxon>
    </lineage>
</organism>
<sequence length="573" mass="65538">MENKDAVPIIDNESDTWTAIDGLGRELPGFEEVGPPKPDKFVGMFYFLWMGQHGIDGPFDVSAILEKHPEAIHDGSHPAWGPMTKFHHWGEPLTGYYLSDDRYVIRQHAQLLADAGVDTIIFDVTNQFTYKHCYMTLLSVYAEMRQEGARTPQIAFLTPFWDPSRVVSELYRDLYEPNLHPELWFPWKGKPLILADPEKVLPEHREFFTFRKPEPSYFVGPSGPDQWSWLEVYPQHAFYDSEGKVEQVSVGVAQNAVDGRLGSLSEPGALGRSYSGGKHSGRPEDTPYGLNFTEQWERALELDPSFVFVTGWNEWIASRYDEFNGVRYPVMFVDQFDHENSRDIEPMRGGHGDSYYYQLISYIRKFKGVRDKQTSVPSLSIDIQGPFAQWDKMQLEYKDDSGDAVHRDHDGWGNAGRYVNRSGRNDFVTMKAAHDERFLYFYAQTKDELTPPGGPSWMTLLLHIQGADRPAWEGYHYIVNRIPCDETGTILEACEGGWRWRSIGELTHRTEGSEYMLAIPRDWIAAGASADGEVRISFKWADNVPLEGDILDFYLHGDTAPDGRFNYTYTISG</sequence>
<dbReference type="RefSeq" id="WP_204822473.1">
    <property type="nucleotide sequence ID" value="NZ_JANHOF010000019.1"/>
</dbReference>
<proteinExistence type="predicted"/>
<keyword evidence="3" id="KW-1185">Reference proteome</keyword>
<evidence type="ECO:0000256" key="1">
    <source>
        <dbReference type="SAM" id="MobiDB-lite"/>
    </source>
</evidence>
<protein>
    <submittedName>
        <fullName evidence="2">Uncharacterized protein</fullName>
    </submittedName>
</protein>
<evidence type="ECO:0000313" key="3">
    <source>
        <dbReference type="Proteomes" id="UP001589818"/>
    </source>
</evidence>